<evidence type="ECO:0000256" key="1">
    <source>
        <dbReference type="ARBA" id="ARBA00000382"/>
    </source>
</evidence>
<dbReference type="Pfam" id="PF00332">
    <property type="entry name" value="Glyco_hydro_17"/>
    <property type="match status" value="1"/>
</dbReference>
<keyword evidence="5 8" id="KW-0378">Hydrolase</keyword>
<dbReference type="InterPro" id="IPR017853">
    <property type="entry name" value="GH"/>
</dbReference>
<dbReference type="FunFam" id="3.20.20.80:FF:000005">
    <property type="entry name" value="Glucan endo-1,3-beta-glucosidase 14"/>
    <property type="match status" value="1"/>
</dbReference>
<dbReference type="EC" id="3.2.1.39" evidence="3"/>
<keyword evidence="6 8" id="KW-0326">Glycosidase</keyword>
<dbReference type="Gene3D" id="3.20.20.80">
    <property type="entry name" value="Glycosidases"/>
    <property type="match status" value="1"/>
</dbReference>
<dbReference type="OrthoDB" id="941679at2759"/>
<dbReference type="InterPro" id="IPR000490">
    <property type="entry name" value="Glyco_hydro_17"/>
</dbReference>
<evidence type="ECO:0000256" key="3">
    <source>
        <dbReference type="ARBA" id="ARBA00012780"/>
    </source>
</evidence>
<keyword evidence="11" id="KW-1185">Reference proteome</keyword>
<comment type="similarity">
    <text evidence="2 7">Belongs to the glycosyl hydrolase 17 family.</text>
</comment>
<feature type="chain" id="PRO_5035778654" description="glucan endo-1,3-beta-D-glucosidase" evidence="9">
    <location>
        <begin position="45"/>
        <end position="433"/>
    </location>
</feature>
<gene>
    <name evidence="10" type="ORF">KP509_31G019100</name>
</gene>
<dbReference type="PANTHER" id="PTHR32227">
    <property type="entry name" value="GLUCAN ENDO-1,3-BETA-GLUCOSIDASE BG1-RELATED-RELATED"/>
    <property type="match status" value="1"/>
</dbReference>
<reference evidence="10" key="1">
    <citation type="submission" date="2021-08" db="EMBL/GenBank/DDBJ databases">
        <title>WGS assembly of Ceratopteris richardii.</title>
        <authorList>
            <person name="Marchant D.B."/>
            <person name="Chen G."/>
            <person name="Jenkins J."/>
            <person name="Shu S."/>
            <person name="Leebens-Mack J."/>
            <person name="Grimwood J."/>
            <person name="Schmutz J."/>
            <person name="Soltis P."/>
            <person name="Soltis D."/>
            <person name="Chen Z.-H."/>
        </authorList>
    </citation>
    <scope>NUCLEOTIDE SEQUENCE</scope>
    <source>
        <strain evidence="10">Whitten #5841</strain>
        <tissue evidence="10">Leaf</tissue>
    </source>
</reference>
<sequence>METFLLSLLVPLSTIPPRSLRICLCMSILRALLISKLLSPVVGAGTSNLGVNYGMVADNLPPPNEVAELLKQISVSKTRIYSANSTVLMAFAYSGISVTVGIGNEDVSSLTDLFNAQQWVETNIAQYYPATDISGILVGNEVFSGDDSQLKNDLLPAMQNIYTALKNRGFENDVFVSTPHSQAILSTSFPPSAGAFVPDIASKYLAPMLKFLREIGSPFMVNPYPYFAYKANPQTVSLQYALSASTSLSTASQTVAASSITTSVTDPNTGLIYYNLLDAEVDAVYAALEGLGYSDIKVVVSETGWPSVGDPDEAGATVQNAQAYNSNLIARLERGQGTPAKPDVPLQAFIFAMFNEDLKPGPTSERHYGLFNPDGTPAYDFGLLPTSMSSPVDPYSVYYHMSSCASQLVTLSISLAITSFITNCFLIQCSLLY</sequence>
<dbReference type="Proteomes" id="UP000825935">
    <property type="component" value="Chromosome 31"/>
</dbReference>
<keyword evidence="4 9" id="KW-0732">Signal</keyword>
<dbReference type="AlphaFoldDB" id="A0A8T2QXC7"/>
<protein>
    <recommendedName>
        <fullName evidence="3">glucan endo-1,3-beta-D-glucosidase</fullName>
        <ecNumber evidence="3">3.2.1.39</ecNumber>
    </recommendedName>
</protein>
<evidence type="ECO:0000256" key="5">
    <source>
        <dbReference type="ARBA" id="ARBA00022801"/>
    </source>
</evidence>
<dbReference type="OMA" id="MNIQITT"/>
<accession>A0A8T2QXC7</accession>
<name>A0A8T2QXC7_CERRI</name>
<proteinExistence type="inferred from homology"/>
<comment type="catalytic activity">
    <reaction evidence="1">
        <text>Hydrolysis of (1-&gt;3)-beta-D-glucosidic linkages in (1-&gt;3)-beta-D-glucans.</text>
        <dbReference type="EC" id="3.2.1.39"/>
    </reaction>
</comment>
<organism evidence="10 11">
    <name type="scientific">Ceratopteris richardii</name>
    <name type="common">Triangle waterfern</name>
    <dbReference type="NCBI Taxonomy" id="49495"/>
    <lineage>
        <taxon>Eukaryota</taxon>
        <taxon>Viridiplantae</taxon>
        <taxon>Streptophyta</taxon>
        <taxon>Embryophyta</taxon>
        <taxon>Tracheophyta</taxon>
        <taxon>Polypodiopsida</taxon>
        <taxon>Polypodiidae</taxon>
        <taxon>Polypodiales</taxon>
        <taxon>Pteridineae</taxon>
        <taxon>Pteridaceae</taxon>
        <taxon>Parkerioideae</taxon>
        <taxon>Ceratopteris</taxon>
    </lineage>
</organism>
<dbReference type="InterPro" id="IPR044965">
    <property type="entry name" value="Glyco_hydro_17_plant"/>
</dbReference>
<evidence type="ECO:0000256" key="4">
    <source>
        <dbReference type="ARBA" id="ARBA00022729"/>
    </source>
</evidence>
<evidence type="ECO:0000256" key="2">
    <source>
        <dbReference type="ARBA" id="ARBA00008773"/>
    </source>
</evidence>
<dbReference type="GO" id="GO:0042973">
    <property type="term" value="F:glucan endo-1,3-beta-D-glucosidase activity"/>
    <property type="evidence" value="ECO:0007669"/>
    <property type="project" value="UniProtKB-EC"/>
</dbReference>
<dbReference type="EMBL" id="CM035436">
    <property type="protein sequence ID" value="KAH7288250.1"/>
    <property type="molecule type" value="Genomic_DNA"/>
</dbReference>
<feature type="signal peptide" evidence="9">
    <location>
        <begin position="1"/>
        <end position="44"/>
    </location>
</feature>
<evidence type="ECO:0000256" key="8">
    <source>
        <dbReference type="RuleBase" id="RU004336"/>
    </source>
</evidence>
<dbReference type="SUPFAM" id="SSF51445">
    <property type="entry name" value="(Trans)glycosidases"/>
    <property type="match status" value="1"/>
</dbReference>
<evidence type="ECO:0000256" key="7">
    <source>
        <dbReference type="RuleBase" id="RU004335"/>
    </source>
</evidence>
<comment type="caution">
    <text evidence="10">The sequence shown here is derived from an EMBL/GenBank/DDBJ whole genome shotgun (WGS) entry which is preliminary data.</text>
</comment>
<evidence type="ECO:0000256" key="6">
    <source>
        <dbReference type="ARBA" id="ARBA00023295"/>
    </source>
</evidence>
<evidence type="ECO:0000313" key="10">
    <source>
        <dbReference type="EMBL" id="KAH7288250.1"/>
    </source>
</evidence>
<dbReference type="GO" id="GO:0005975">
    <property type="term" value="P:carbohydrate metabolic process"/>
    <property type="evidence" value="ECO:0007669"/>
    <property type="project" value="InterPro"/>
</dbReference>
<dbReference type="PROSITE" id="PS00587">
    <property type="entry name" value="GLYCOSYL_HYDROL_F17"/>
    <property type="match status" value="1"/>
</dbReference>
<evidence type="ECO:0000313" key="11">
    <source>
        <dbReference type="Proteomes" id="UP000825935"/>
    </source>
</evidence>
<evidence type="ECO:0000256" key="9">
    <source>
        <dbReference type="SAM" id="SignalP"/>
    </source>
</evidence>